<keyword evidence="4 7" id="KW-0009">Actin-binding</keyword>
<dbReference type="Proteomes" id="UP001314263">
    <property type="component" value="Unassembled WGS sequence"/>
</dbReference>
<keyword evidence="5 6" id="KW-0206">Cytoskeleton</keyword>
<evidence type="ECO:0000256" key="7">
    <source>
        <dbReference type="RuleBase" id="RU003909"/>
    </source>
</evidence>
<accession>A0AAV1IKF4</accession>
<gene>
    <name evidence="8" type="ORF">CVIRNUC_009919</name>
</gene>
<dbReference type="GO" id="GO:0005856">
    <property type="term" value="C:cytoskeleton"/>
    <property type="evidence" value="ECO:0007669"/>
    <property type="project" value="UniProtKB-SubCell"/>
</dbReference>
<dbReference type="Gene3D" id="3.30.450.30">
    <property type="entry name" value="Dynein light chain 2a, cytoplasmic"/>
    <property type="match status" value="1"/>
</dbReference>
<evidence type="ECO:0000256" key="1">
    <source>
        <dbReference type="ARBA" id="ARBA00004245"/>
    </source>
</evidence>
<dbReference type="InterPro" id="IPR027310">
    <property type="entry name" value="Profilin_CS"/>
</dbReference>
<evidence type="ECO:0000256" key="3">
    <source>
        <dbReference type="ARBA" id="ARBA00022490"/>
    </source>
</evidence>
<comment type="subcellular location">
    <subcellularLocation>
        <location evidence="1">Cytoplasm</location>
        <location evidence="1">Cytoskeleton</location>
    </subcellularLocation>
</comment>
<dbReference type="InterPro" id="IPR005455">
    <property type="entry name" value="PFN_euk"/>
</dbReference>
<dbReference type="GO" id="GO:0005938">
    <property type="term" value="C:cell cortex"/>
    <property type="evidence" value="ECO:0007669"/>
    <property type="project" value="TreeGrafter"/>
</dbReference>
<dbReference type="AlphaFoldDB" id="A0AAV1IKF4"/>
<evidence type="ECO:0000256" key="6">
    <source>
        <dbReference type="RuleBase" id="RU003908"/>
    </source>
</evidence>
<evidence type="ECO:0000256" key="4">
    <source>
        <dbReference type="ARBA" id="ARBA00023203"/>
    </source>
</evidence>
<dbReference type="PRINTS" id="PR00392">
    <property type="entry name" value="PROFILIN"/>
</dbReference>
<dbReference type="PROSITE" id="PS00414">
    <property type="entry name" value="PROFILIN"/>
    <property type="match status" value="1"/>
</dbReference>
<evidence type="ECO:0000256" key="5">
    <source>
        <dbReference type="ARBA" id="ARBA00023212"/>
    </source>
</evidence>
<keyword evidence="9" id="KW-1185">Reference proteome</keyword>
<evidence type="ECO:0000313" key="8">
    <source>
        <dbReference type="EMBL" id="CAK0786705.1"/>
    </source>
</evidence>
<organism evidence="8 9">
    <name type="scientific">Coccomyxa viridis</name>
    <dbReference type="NCBI Taxonomy" id="1274662"/>
    <lineage>
        <taxon>Eukaryota</taxon>
        <taxon>Viridiplantae</taxon>
        <taxon>Chlorophyta</taxon>
        <taxon>core chlorophytes</taxon>
        <taxon>Trebouxiophyceae</taxon>
        <taxon>Trebouxiophyceae incertae sedis</taxon>
        <taxon>Coccomyxaceae</taxon>
        <taxon>Coccomyxa</taxon>
    </lineage>
</organism>
<sequence length="134" mass="13823">MSWQEYVDDHLMCDLPNGGNLKSAAIVGLDGGVWAQSPNFPTLSNDEVDKTVAGFTDAGSATLAQGGLYLGGTKYLVIPGDPGAVIRGKKGQDGVTIKKTNSALVIGIYGEGVQPADGNIVVENLADYLIGQGI</sequence>
<evidence type="ECO:0000256" key="2">
    <source>
        <dbReference type="ARBA" id="ARBA00010058"/>
    </source>
</evidence>
<reference evidence="8 9" key="1">
    <citation type="submission" date="2023-10" db="EMBL/GenBank/DDBJ databases">
        <authorList>
            <person name="Maclean D."/>
            <person name="Macfadyen A."/>
        </authorList>
    </citation>
    <scope>NUCLEOTIDE SEQUENCE [LARGE SCALE GENOMIC DNA]</scope>
</reference>
<comment type="similarity">
    <text evidence="2 7">Belongs to the profilin family.</text>
</comment>
<dbReference type="SUPFAM" id="SSF55770">
    <property type="entry name" value="Profilin (actin-binding protein)"/>
    <property type="match status" value="1"/>
</dbReference>
<dbReference type="PANTHER" id="PTHR11604:SF0">
    <property type="entry name" value="PROFILIN"/>
    <property type="match status" value="1"/>
</dbReference>
<dbReference type="PRINTS" id="PR01640">
    <property type="entry name" value="PROFILINPLNT"/>
</dbReference>
<keyword evidence="3" id="KW-0963">Cytoplasm</keyword>
<comment type="caution">
    <text evidence="8">The sequence shown here is derived from an EMBL/GenBank/DDBJ whole genome shotgun (WGS) entry which is preliminary data.</text>
</comment>
<dbReference type="CDD" id="cd00148">
    <property type="entry name" value="PROF"/>
    <property type="match status" value="1"/>
</dbReference>
<dbReference type="InterPro" id="IPR036140">
    <property type="entry name" value="PFN_sf"/>
</dbReference>
<proteinExistence type="inferred from homology"/>
<evidence type="ECO:0000313" key="9">
    <source>
        <dbReference type="Proteomes" id="UP001314263"/>
    </source>
</evidence>
<dbReference type="InterPro" id="IPR048278">
    <property type="entry name" value="PFN"/>
</dbReference>
<name>A0AAV1IKF4_9CHLO</name>
<dbReference type="SMART" id="SM00392">
    <property type="entry name" value="PROF"/>
    <property type="match status" value="1"/>
</dbReference>
<comment type="subunit">
    <text evidence="6">Occurs in many kinds of cells as a complex with monomeric actin in a 1:1 ratio.</text>
</comment>
<dbReference type="GO" id="GO:0003785">
    <property type="term" value="F:actin monomer binding"/>
    <property type="evidence" value="ECO:0007669"/>
    <property type="project" value="TreeGrafter"/>
</dbReference>
<dbReference type="PANTHER" id="PTHR11604">
    <property type="entry name" value="PROFILIN"/>
    <property type="match status" value="1"/>
</dbReference>
<dbReference type="FunFam" id="3.30.450.30:FF:000001">
    <property type="entry name" value="Profilin"/>
    <property type="match status" value="1"/>
</dbReference>
<dbReference type="Pfam" id="PF00235">
    <property type="entry name" value="Profilin"/>
    <property type="match status" value="1"/>
</dbReference>
<dbReference type="EMBL" id="CAUYUE010000015">
    <property type="protein sequence ID" value="CAK0786705.1"/>
    <property type="molecule type" value="Genomic_DNA"/>
</dbReference>
<protein>
    <recommendedName>
        <fullName evidence="7">Profilin</fullName>
    </recommendedName>
</protein>
<comment type="function">
    <text evidence="6">Binds to actin and affects the structure of the cytoskeleton. At high concentrations, profilin prevents the polymerization of actin, whereas it enhances it at low concentrations.</text>
</comment>